<name>A0A1T5LZ70_9FIRM</name>
<feature type="transmembrane region" description="Helical" evidence="1">
    <location>
        <begin position="114"/>
        <end position="131"/>
    </location>
</feature>
<dbReference type="Proteomes" id="UP000190285">
    <property type="component" value="Unassembled WGS sequence"/>
</dbReference>
<evidence type="ECO:0000313" key="3">
    <source>
        <dbReference type="Proteomes" id="UP000190285"/>
    </source>
</evidence>
<keyword evidence="1" id="KW-0472">Membrane</keyword>
<organism evidence="2 3">
    <name type="scientific">Maledivibacter halophilus</name>
    <dbReference type="NCBI Taxonomy" id="36842"/>
    <lineage>
        <taxon>Bacteria</taxon>
        <taxon>Bacillati</taxon>
        <taxon>Bacillota</taxon>
        <taxon>Clostridia</taxon>
        <taxon>Peptostreptococcales</taxon>
        <taxon>Caminicellaceae</taxon>
        <taxon>Maledivibacter</taxon>
    </lineage>
</organism>
<dbReference type="Pfam" id="PF19845">
    <property type="entry name" value="DUF6320"/>
    <property type="match status" value="1"/>
</dbReference>
<dbReference type="AlphaFoldDB" id="A0A1T5LZ70"/>
<proteinExistence type="predicted"/>
<keyword evidence="3" id="KW-1185">Reference proteome</keyword>
<evidence type="ECO:0000256" key="1">
    <source>
        <dbReference type="SAM" id="Phobius"/>
    </source>
</evidence>
<dbReference type="EMBL" id="FUZT01000009">
    <property type="protein sequence ID" value="SKC80848.1"/>
    <property type="molecule type" value="Genomic_DNA"/>
</dbReference>
<feature type="transmembrane region" description="Helical" evidence="1">
    <location>
        <begin position="57"/>
        <end position="76"/>
    </location>
</feature>
<keyword evidence="1" id="KW-1133">Transmembrane helix</keyword>
<feature type="transmembrane region" description="Helical" evidence="1">
    <location>
        <begin position="199"/>
        <end position="221"/>
    </location>
</feature>
<protein>
    <submittedName>
        <fullName evidence="2">Uncharacterized protein</fullName>
    </submittedName>
</protein>
<accession>A0A1T5LZ70</accession>
<sequence>MPYCSKCGVEVDYSIKKCPLCDFPIPDIMPEKKEDTDRFPTPQNDYPSKIEKRKRRIFIIISVILLTAIEIMLFQNLSEEGKFTWSRYSVVSVIASWIYLFFIFKFIPKFKVSVIGISITTIILLYFLDIFNGHLDWFIPIGLPCVIICTITTLIFAYLFKKTRKKGLNIISYIFMSITLCCVVTETFISLHTNHYVKLYWSLIVALSLFPFSVLFLYLHYGLPEKYKIKLERKFHI</sequence>
<dbReference type="RefSeq" id="WP_079493287.1">
    <property type="nucleotide sequence ID" value="NZ_FUZT01000009.1"/>
</dbReference>
<dbReference type="OrthoDB" id="80070at2"/>
<reference evidence="2 3" key="1">
    <citation type="submission" date="2017-02" db="EMBL/GenBank/DDBJ databases">
        <authorList>
            <person name="Peterson S.W."/>
        </authorList>
    </citation>
    <scope>NUCLEOTIDE SEQUENCE [LARGE SCALE GENOMIC DNA]</scope>
    <source>
        <strain evidence="2 3">M1</strain>
    </source>
</reference>
<dbReference type="STRING" id="36842.SAMN02194393_03488"/>
<feature type="transmembrane region" description="Helical" evidence="1">
    <location>
        <begin position="172"/>
        <end position="193"/>
    </location>
</feature>
<gene>
    <name evidence="2" type="ORF">SAMN02194393_03488</name>
</gene>
<feature type="transmembrane region" description="Helical" evidence="1">
    <location>
        <begin position="137"/>
        <end position="160"/>
    </location>
</feature>
<keyword evidence="1" id="KW-0812">Transmembrane</keyword>
<dbReference type="InterPro" id="IPR046283">
    <property type="entry name" value="DUF6320"/>
</dbReference>
<feature type="transmembrane region" description="Helical" evidence="1">
    <location>
        <begin position="88"/>
        <end position="107"/>
    </location>
</feature>
<evidence type="ECO:0000313" key="2">
    <source>
        <dbReference type="EMBL" id="SKC80848.1"/>
    </source>
</evidence>